<dbReference type="OMA" id="WECKMES"/>
<protein>
    <submittedName>
        <fullName evidence="1">Uncharacterized protein</fullName>
    </submittedName>
</protein>
<dbReference type="AlphaFoldDB" id="M8AZ76"/>
<dbReference type="InterPro" id="IPR032675">
    <property type="entry name" value="LRR_dom_sf"/>
</dbReference>
<sequence>MSNIPVAVTTVRLVGAARYLNLRTHSPGHPVLNTQLRAGNTEASFTQLLSNLPLISSEGSVSKTSDIIASEFSSLEQLMVLMDVDMSGVENIRSVIEREEFVIEDSINAWICCHKERMRLIYGRSIGLPLVPPSQLTQLHLYSCSITDGALVICLNTLTSLRMLTLDKIMTLTTLPSQEVLQHLTELRYLCIESCWCLRFYSCPSLDLARGADEMPLSLTMLITSRVYLKDVPKLKAKCISQFRVQKSLSVSSPVILNHMLSAKGFTVPEFLNLINCKEPSVSFEESANFSSLRYLSLYSSEMRSLPINLKCLSSLTKLGIYGCPNISSLPDLPSSLQHICVRRCERLKESCQTPDGESWPKIASIRCKEIE</sequence>
<dbReference type="EMBL" id="KD031761">
    <property type="protein sequence ID" value="EMS66464.1"/>
    <property type="molecule type" value="Genomic_DNA"/>
</dbReference>
<reference evidence="1" key="1">
    <citation type="journal article" date="2013" name="Nature">
        <title>Draft genome of the wheat A-genome progenitor Triticum urartu.</title>
        <authorList>
            <person name="Ling H.Q."/>
            <person name="Zhao S."/>
            <person name="Liu D."/>
            <person name="Wang J."/>
            <person name="Sun H."/>
            <person name="Zhang C."/>
            <person name="Fan H."/>
            <person name="Li D."/>
            <person name="Dong L."/>
            <person name="Tao Y."/>
            <person name="Gao C."/>
            <person name="Wu H."/>
            <person name="Li Y."/>
            <person name="Cui Y."/>
            <person name="Guo X."/>
            <person name="Zheng S."/>
            <person name="Wang B."/>
            <person name="Yu K."/>
            <person name="Liang Q."/>
            <person name="Yang W."/>
            <person name="Lou X."/>
            <person name="Chen J."/>
            <person name="Feng M."/>
            <person name="Jian J."/>
            <person name="Zhang X."/>
            <person name="Luo G."/>
            <person name="Jiang Y."/>
            <person name="Liu J."/>
            <person name="Wang Z."/>
            <person name="Sha Y."/>
            <person name="Zhang B."/>
            <person name="Wu H."/>
            <person name="Tang D."/>
            <person name="Shen Q."/>
            <person name="Xue P."/>
            <person name="Zou S."/>
            <person name="Wang X."/>
            <person name="Liu X."/>
            <person name="Wang F."/>
            <person name="Yang Y."/>
            <person name="An X."/>
            <person name="Dong Z."/>
            <person name="Zhang K."/>
            <person name="Zhang X."/>
            <person name="Luo M.C."/>
            <person name="Dvorak J."/>
            <person name="Tong Y."/>
            <person name="Wang J."/>
            <person name="Yang H."/>
            <person name="Li Z."/>
            <person name="Wang D."/>
            <person name="Zhang A."/>
            <person name="Wang J."/>
        </authorList>
    </citation>
    <scope>NUCLEOTIDE SEQUENCE</scope>
</reference>
<dbReference type="Gene3D" id="3.80.10.10">
    <property type="entry name" value="Ribonuclease Inhibitor"/>
    <property type="match status" value="1"/>
</dbReference>
<gene>
    <name evidence="1" type="ORF">TRIUR3_03330</name>
</gene>
<dbReference type="STRING" id="4572.M8AZ76"/>
<dbReference type="SUPFAM" id="SSF52058">
    <property type="entry name" value="L domain-like"/>
    <property type="match status" value="1"/>
</dbReference>
<evidence type="ECO:0000313" key="1">
    <source>
        <dbReference type="EMBL" id="EMS66464.1"/>
    </source>
</evidence>
<accession>M8AZ76</accession>
<proteinExistence type="predicted"/>
<dbReference type="eggNOG" id="KOG4658">
    <property type="taxonomic scope" value="Eukaryota"/>
</dbReference>
<organism evidence="1">
    <name type="scientific">Triticum urartu</name>
    <name type="common">Red wild einkorn</name>
    <name type="synonym">Crithodium urartu</name>
    <dbReference type="NCBI Taxonomy" id="4572"/>
    <lineage>
        <taxon>Eukaryota</taxon>
        <taxon>Viridiplantae</taxon>
        <taxon>Streptophyta</taxon>
        <taxon>Embryophyta</taxon>
        <taxon>Tracheophyta</taxon>
        <taxon>Spermatophyta</taxon>
        <taxon>Magnoliopsida</taxon>
        <taxon>Liliopsida</taxon>
        <taxon>Poales</taxon>
        <taxon>Poaceae</taxon>
        <taxon>BOP clade</taxon>
        <taxon>Pooideae</taxon>
        <taxon>Triticodae</taxon>
        <taxon>Triticeae</taxon>
        <taxon>Triticinae</taxon>
        <taxon>Triticum</taxon>
    </lineage>
</organism>
<name>M8AZ76_TRIUA</name>